<dbReference type="GO" id="GO:0043709">
    <property type="term" value="P:cell adhesion involved in single-species biofilm formation"/>
    <property type="evidence" value="ECO:0007669"/>
    <property type="project" value="TreeGrafter"/>
</dbReference>
<dbReference type="CDD" id="cd01949">
    <property type="entry name" value="GGDEF"/>
    <property type="match status" value="1"/>
</dbReference>
<dbReference type="InterPro" id="IPR044398">
    <property type="entry name" value="Globin-sensor_dom"/>
</dbReference>
<dbReference type="SUPFAM" id="SSF55073">
    <property type="entry name" value="Nucleotide cyclase"/>
    <property type="match status" value="1"/>
</dbReference>
<dbReference type="PROSITE" id="PS50887">
    <property type="entry name" value="GGDEF"/>
    <property type="match status" value="1"/>
</dbReference>
<evidence type="ECO:0000256" key="3">
    <source>
        <dbReference type="ARBA" id="ARBA00015125"/>
    </source>
</evidence>
<dbReference type="GO" id="GO:0052621">
    <property type="term" value="F:diguanylate cyclase activity"/>
    <property type="evidence" value="ECO:0007669"/>
    <property type="project" value="UniProtKB-EC"/>
</dbReference>
<evidence type="ECO:0000256" key="2">
    <source>
        <dbReference type="ARBA" id="ARBA00012528"/>
    </source>
</evidence>
<dbReference type="Proteomes" id="UP000219042">
    <property type="component" value="Unassembled WGS sequence"/>
</dbReference>
<dbReference type="Gene3D" id="1.10.490.10">
    <property type="entry name" value="Globins"/>
    <property type="match status" value="1"/>
</dbReference>
<evidence type="ECO:0000259" key="6">
    <source>
        <dbReference type="PROSITE" id="PS50887"/>
    </source>
</evidence>
<evidence type="ECO:0000313" key="8">
    <source>
        <dbReference type="Proteomes" id="UP000219042"/>
    </source>
</evidence>
<dbReference type="InterPro" id="IPR029787">
    <property type="entry name" value="Nucleotide_cyclase"/>
</dbReference>
<dbReference type="PANTHER" id="PTHR45138:SF9">
    <property type="entry name" value="DIGUANYLATE CYCLASE DGCM-RELATED"/>
    <property type="match status" value="1"/>
</dbReference>
<evidence type="ECO:0000256" key="1">
    <source>
        <dbReference type="ARBA" id="ARBA00001946"/>
    </source>
</evidence>
<dbReference type="InterPro" id="IPR009050">
    <property type="entry name" value="Globin-like_sf"/>
</dbReference>
<dbReference type="PANTHER" id="PTHR45138">
    <property type="entry name" value="REGULATORY COMPONENTS OF SENSORY TRANSDUCTION SYSTEM"/>
    <property type="match status" value="1"/>
</dbReference>
<dbReference type="GO" id="GO:0005886">
    <property type="term" value="C:plasma membrane"/>
    <property type="evidence" value="ECO:0007669"/>
    <property type="project" value="TreeGrafter"/>
</dbReference>
<dbReference type="Pfam" id="PF00990">
    <property type="entry name" value="GGDEF"/>
    <property type="match status" value="1"/>
</dbReference>
<evidence type="ECO:0000256" key="5">
    <source>
        <dbReference type="ARBA" id="ARBA00034247"/>
    </source>
</evidence>
<dbReference type="InterPro" id="IPR000160">
    <property type="entry name" value="GGDEF_dom"/>
</dbReference>
<dbReference type="EC" id="2.7.7.65" evidence="2"/>
<accession>A0A240EDC1</accession>
<comment type="cofactor">
    <cofactor evidence="1">
        <name>Mg(2+)</name>
        <dbReference type="ChEBI" id="CHEBI:18420"/>
    </cofactor>
</comment>
<dbReference type="InterPro" id="IPR012292">
    <property type="entry name" value="Globin/Proto"/>
</dbReference>
<dbReference type="InterPro" id="IPR043128">
    <property type="entry name" value="Rev_trsase/Diguanyl_cyclase"/>
</dbReference>
<dbReference type="NCBIfam" id="TIGR00254">
    <property type="entry name" value="GGDEF"/>
    <property type="match status" value="1"/>
</dbReference>
<dbReference type="Gene3D" id="3.30.70.270">
    <property type="match status" value="1"/>
</dbReference>
<protein>
    <recommendedName>
        <fullName evidence="3">Diguanylate cyclase DosC</fullName>
        <ecNumber evidence="2">2.7.7.65</ecNumber>
    </recommendedName>
    <alternativeName>
        <fullName evidence="4">Direct oxygen-sensing cyclase</fullName>
    </alternativeName>
</protein>
<proteinExistence type="predicted"/>
<organism evidence="7 8">
    <name type="scientific">Acinetobacter puyangensis</name>
    <dbReference type="NCBI Taxonomy" id="1096779"/>
    <lineage>
        <taxon>Bacteria</taxon>
        <taxon>Pseudomonadati</taxon>
        <taxon>Pseudomonadota</taxon>
        <taxon>Gammaproteobacteria</taxon>
        <taxon>Moraxellales</taxon>
        <taxon>Moraxellaceae</taxon>
        <taxon>Acinetobacter</taxon>
    </lineage>
</organism>
<evidence type="ECO:0000256" key="4">
    <source>
        <dbReference type="ARBA" id="ARBA00029839"/>
    </source>
</evidence>
<dbReference type="GO" id="GO:1902201">
    <property type="term" value="P:negative regulation of bacterial-type flagellum-dependent cell motility"/>
    <property type="evidence" value="ECO:0007669"/>
    <property type="project" value="TreeGrafter"/>
</dbReference>
<evidence type="ECO:0000313" key="7">
    <source>
        <dbReference type="EMBL" id="SNX46561.1"/>
    </source>
</evidence>
<dbReference type="SMART" id="SM00267">
    <property type="entry name" value="GGDEF"/>
    <property type="match status" value="1"/>
</dbReference>
<dbReference type="InterPro" id="IPR050469">
    <property type="entry name" value="Diguanylate_Cyclase"/>
</dbReference>
<dbReference type="Pfam" id="PF11563">
    <property type="entry name" value="Protoglobin"/>
    <property type="match status" value="1"/>
</dbReference>
<dbReference type="FunFam" id="3.30.70.270:FF:000001">
    <property type="entry name" value="Diguanylate cyclase domain protein"/>
    <property type="match status" value="1"/>
</dbReference>
<gene>
    <name evidence="7" type="ORF">SAMN05421731_11346</name>
</gene>
<dbReference type="EMBL" id="OANT01000013">
    <property type="protein sequence ID" value="SNX46561.1"/>
    <property type="molecule type" value="Genomic_DNA"/>
</dbReference>
<keyword evidence="8" id="KW-1185">Reference proteome</keyword>
<dbReference type="GO" id="GO:0019825">
    <property type="term" value="F:oxygen binding"/>
    <property type="evidence" value="ECO:0007669"/>
    <property type="project" value="InterPro"/>
</dbReference>
<sequence length="407" mass="46275">MSEIMNDSGCNLPEEDTTIFKFLSPQSIATLSASMKINSVYKTLGEQLHINEVEIRQRKVLLGFDFDDEKLLEKSLIWIVDDIATIIERFYDKQIEIDEVALIIGDADTLGRLKNTMQGYVRELFSGSYELEYTNSRLRIGLIHKRIGVSPKYYLSALLSLKQNIFAILEQNVADAAQCEKIKASLDKLLMLDSQLVFDAYFRSMLLEVEVARDRAEKNEAQLETIVADRTQKLEELARKDALTGLWNRRHFIEELFCEIVRSKRQSLHLSVLYIDLDGFKQLNDSQGHLVGDDALCNFGQELTGLCRNYDTVARMGGDEFVILLPGLDSQQATEVAKRILVWDKKQHYDISMSIGIATTGLEYWVETPEELLALADAAMYLAKHNGGSRYIVANTVQPEVNEKEQV</sequence>
<comment type="catalytic activity">
    <reaction evidence="5">
        <text>2 GTP = 3',3'-c-di-GMP + 2 diphosphate</text>
        <dbReference type="Rhea" id="RHEA:24898"/>
        <dbReference type="ChEBI" id="CHEBI:33019"/>
        <dbReference type="ChEBI" id="CHEBI:37565"/>
        <dbReference type="ChEBI" id="CHEBI:58805"/>
        <dbReference type="EC" id="2.7.7.65"/>
    </reaction>
</comment>
<feature type="domain" description="GGDEF" evidence="6">
    <location>
        <begin position="268"/>
        <end position="396"/>
    </location>
</feature>
<dbReference type="GO" id="GO:0020037">
    <property type="term" value="F:heme binding"/>
    <property type="evidence" value="ECO:0007669"/>
    <property type="project" value="InterPro"/>
</dbReference>
<name>A0A240EDC1_9GAMM</name>
<dbReference type="AlphaFoldDB" id="A0A240EDC1"/>
<reference evidence="8" key="1">
    <citation type="submission" date="2016-09" db="EMBL/GenBank/DDBJ databases">
        <authorList>
            <person name="Varghese N."/>
            <person name="Submissions S."/>
        </authorList>
    </citation>
    <scope>NUCLEOTIDE SEQUENCE [LARGE SCALE GENOMIC DNA]</scope>
    <source>
        <strain evidence="8">ANC 4466</strain>
    </source>
</reference>
<dbReference type="SUPFAM" id="SSF46458">
    <property type="entry name" value="Globin-like"/>
    <property type="match status" value="1"/>
</dbReference>